<evidence type="ECO:0000313" key="2">
    <source>
        <dbReference type="EMBL" id="KAJ1162544.1"/>
    </source>
</evidence>
<keyword evidence="3" id="KW-1185">Reference proteome</keyword>
<gene>
    <name evidence="2" type="ORF">NDU88_003012</name>
</gene>
<evidence type="ECO:0000313" key="3">
    <source>
        <dbReference type="Proteomes" id="UP001066276"/>
    </source>
</evidence>
<organism evidence="2 3">
    <name type="scientific">Pleurodeles waltl</name>
    <name type="common">Iberian ribbed newt</name>
    <dbReference type="NCBI Taxonomy" id="8319"/>
    <lineage>
        <taxon>Eukaryota</taxon>
        <taxon>Metazoa</taxon>
        <taxon>Chordata</taxon>
        <taxon>Craniata</taxon>
        <taxon>Vertebrata</taxon>
        <taxon>Euteleostomi</taxon>
        <taxon>Amphibia</taxon>
        <taxon>Batrachia</taxon>
        <taxon>Caudata</taxon>
        <taxon>Salamandroidea</taxon>
        <taxon>Salamandridae</taxon>
        <taxon>Pleurodelinae</taxon>
        <taxon>Pleurodeles</taxon>
    </lineage>
</organism>
<proteinExistence type="predicted"/>
<dbReference type="AlphaFoldDB" id="A0AAV7SFF9"/>
<dbReference type="Proteomes" id="UP001066276">
    <property type="component" value="Chromosome 4_2"/>
</dbReference>
<accession>A0AAV7SFF9</accession>
<dbReference type="EMBL" id="JANPWB010000008">
    <property type="protein sequence ID" value="KAJ1162544.1"/>
    <property type="molecule type" value="Genomic_DNA"/>
</dbReference>
<evidence type="ECO:0000256" key="1">
    <source>
        <dbReference type="SAM" id="MobiDB-lite"/>
    </source>
</evidence>
<feature type="region of interest" description="Disordered" evidence="1">
    <location>
        <begin position="1"/>
        <end position="32"/>
    </location>
</feature>
<reference evidence="2" key="1">
    <citation type="journal article" date="2022" name="bioRxiv">
        <title>Sequencing and chromosome-scale assembly of the giantPleurodeles waltlgenome.</title>
        <authorList>
            <person name="Brown T."/>
            <person name="Elewa A."/>
            <person name="Iarovenko S."/>
            <person name="Subramanian E."/>
            <person name="Araus A.J."/>
            <person name="Petzold A."/>
            <person name="Susuki M."/>
            <person name="Suzuki K.-i.T."/>
            <person name="Hayashi T."/>
            <person name="Toyoda A."/>
            <person name="Oliveira C."/>
            <person name="Osipova E."/>
            <person name="Leigh N.D."/>
            <person name="Simon A."/>
            <person name="Yun M.H."/>
        </authorList>
    </citation>
    <scope>NUCLEOTIDE SEQUENCE</scope>
    <source>
        <strain evidence="2">20211129_DDA</strain>
        <tissue evidence="2">Liver</tissue>
    </source>
</reference>
<name>A0AAV7SFF9_PLEWA</name>
<comment type="caution">
    <text evidence="2">The sequence shown here is derived from an EMBL/GenBank/DDBJ whole genome shotgun (WGS) entry which is preliminary data.</text>
</comment>
<protein>
    <submittedName>
        <fullName evidence="2">Uncharacterized protein</fullName>
    </submittedName>
</protein>
<sequence length="98" mass="10395">MRPRRVLPGRPPPGGLGSRVIDPPGETRGAPRLGYSRQHVASASPGVTHWCLALFTSAQCCSRIVSPVRPSTGPRTRRVSGAWIRLCHSSSRSGGPDG</sequence>